<dbReference type="NCBIfam" id="TIGR01235">
    <property type="entry name" value="pyruv_carbox"/>
    <property type="match status" value="1"/>
</dbReference>
<dbReference type="GO" id="GO:0004736">
    <property type="term" value="F:pyruvate carboxylase activity"/>
    <property type="evidence" value="ECO:0007669"/>
    <property type="project" value="UniProtKB-EC"/>
</dbReference>
<dbReference type="InterPro" id="IPR000089">
    <property type="entry name" value="Biotin_lipoyl"/>
</dbReference>
<dbReference type="InterPro" id="IPR016185">
    <property type="entry name" value="PreATP-grasp_dom_sf"/>
</dbReference>
<dbReference type="PROSITE" id="PS00866">
    <property type="entry name" value="CPSASE_1"/>
    <property type="match status" value="1"/>
</dbReference>
<dbReference type="Pfam" id="PF00682">
    <property type="entry name" value="HMGL-like"/>
    <property type="match status" value="1"/>
</dbReference>
<dbReference type="SUPFAM" id="SSF52440">
    <property type="entry name" value="PreATP-grasp domain"/>
    <property type="match status" value="1"/>
</dbReference>
<evidence type="ECO:0000256" key="4">
    <source>
        <dbReference type="ARBA" id="ARBA00022723"/>
    </source>
</evidence>
<feature type="domain" description="ATP-grasp" evidence="14">
    <location>
        <begin position="123"/>
        <end position="319"/>
    </location>
</feature>
<dbReference type="Pfam" id="PF02785">
    <property type="entry name" value="Biotin_carb_C"/>
    <property type="match status" value="1"/>
</dbReference>
<dbReference type="SMART" id="SM00878">
    <property type="entry name" value="Biotin_carb_C"/>
    <property type="match status" value="1"/>
</dbReference>
<feature type="domain" description="Pyruvate carboxyltransferase" evidence="16">
    <location>
        <begin position="532"/>
        <end position="800"/>
    </location>
</feature>
<dbReference type="FunFam" id="2.40.50.100:FF:000003">
    <property type="entry name" value="Acetyl-CoA carboxylase biotin carboxyl carrier protein"/>
    <property type="match status" value="1"/>
</dbReference>
<protein>
    <recommendedName>
        <fullName evidence="2 8">Pyruvate carboxylase</fullName>
        <ecNumber evidence="2 8">6.4.1.1</ecNumber>
    </recommendedName>
</protein>
<dbReference type="GO" id="GO:0046872">
    <property type="term" value="F:metal ion binding"/>
    <property type="evidence" value="ECO:0007669"/>
    <property type="project" value="UniProtKB-KW"/>
</dbReference>
<dbReference type="STRING" id="33935.ADM90_04195"/>
<evidence type="ECO:0000256" key="7">
    <source>
        <dbReference type="ARBA" id="ARBA00023267"/>
    </source>
</evidence>
<keyword evidence="7 8" id="KW-0092">Biotin</keyword>
<comment type="caution">
    <text evidence="17">The sequence shown here is derived from an EMBL/GenBank/DDBJ whole genome shotgun (WGS) entry which is preliminary data.</text>
</comment>
<dbReference type="InterPro" id="IPR013815">
    <property type="entry name" value="ATP_grasp_subdomain_1"/>
</dbReference>
<dbReference type="PATRIC" id="fig|33935.3.peg.256"/>
<comment type="catalytic activity">
    <reaction evidence="8">
        <text>hydrogencarbonate + pyruvate + ATP = oxaloacetate + ADP + phosphate + H(+)</text>
        <dbReference type="Rhea" id="RHEA:20844"/>
        <dbReference type="ChEBI" id="CHEBI:15361"/>
        <dbReference type="ChEBI" id="CHEBI:15378"/>
        <dbReference type="ChEBI" id="CHEBI:16452"/>
        <dbReference type="ChEBI" id="CHEBI:17544"/>
        <dbReference type="ChEBI" id="CHEBI:30616"/>
        <dbReference type="ChEBI" id="CHEBI:43474"/>
        <dbReference type="ChEBI" id="CHEBI:456216"/>
        <dbReference type="EC" id="6.4.1.1"/>
    </reaction>
</comment>
<dbReference type="InterPro" id="IPR013785">
    <property type="entry name" value="Aldolase_TIM"/>
</dbReference>
<evidence type="ECO:0000256" key="3">
    <source>
        <dbReference type="ARBA" id="ARBA00022598"/>
    </source>
</evidence>
<dbReference type="SUPFAM" id="SSF56059">
    <property type="entry name" value="Glutathione synthetase ATP-binding domain-like"/>
    <property type="match status" value="1"/>
</dbReference>
<keyword evidence="3 8" id="KW-0436">Ligase</keyword>
<evidence type="ECO:0000256" key="9">
    <source>
        <dbReference type="PIRSR" id="PIRSR001594-1"/>
    </source>
</evidence>
<feature type="binding site" description="via carbamate group" evidence="11">
    <location>
        <position position="710"/>
    </location>
    <ligand>
        <name>Mn(2+)</name>
        <dbReference type="ChEBI" id="CHEBI:29035"/>
    </ligand>
</feature>
<dbReference type="FunFam" id="3.30.1490.20:FF:000018">
    <property type="entry name" value="Biotin carboxylase"/>
    <property type="match status" value="1"/>
</dbReference>
<dbReference type="PROSITE" id="PS50991">
    <property type="entry name" value="PYR_CT"/>
    <property type="match status" value="1"/>
</dbReference>
<dbReference type="InterPro" id="IPR011764">
    <property type="entry name" value="Biotin_carboxylation_dom"/>
</dbReference>
<dbReference type="Pfam" id="PF02786">
    <property type="entry name" value="CPSase_L_D2"/>
    <property type="match status" value="1"/>
</dbReference>
<dbReference type="AlphaFoldDB" id="A0A0M9DKZ7"/>
<feature type="modified residue" description="N6-carboxylysine" evidence="12">
    <location>
        <position position="710"/>
    </location>
</feature>
<name>A0A0M9DKZ7_9BACI</name>
<dbReference type="InterPro" id="IPR011054">
    <property type="entry name" value="Rudment_hybrid_motif"/>
</dbReference>
<comment type="function">
    <text evidence="8">Catalyzes a 2-step reaction, involving the ATP-dependent carboxylation of the covalently attached biotin in the first step and the transfer of the carboxyl group to pyruvate in the second.</text>
</comment>
<dbReference type="FunFam" id="3.40.50.20:FF:000010">
    <property type="entry name" value="Propionyl-CoA carboxylase subunit alpha"/>
    <property type="match status" value="1"/>
</dbReference>
<evidence type="ECO:0000259" key="13">
    <source>
        <dbReference type="PROSITE" id="PS50968"/>
    </source>
</evidence>
<dbReference type="EMBL" id="LGCI01000005">
    <property type="protein sequence ID" value="KOY82546.1"/>
    <property type="molecule type" value="Genomic_DNA"/>
</dbReference>
<dbReference type="Pfam" id="PF00289">
    <property type="entry name" value="Biotin_carb_N"/>
    <property type="match status" value="1"/>
</dbReference>
<dbReference type="Gene3D" id="3.40.50.20">
    <property type="match status" value="1"/>
</dbReference>
<dbReference type="FunFam" id="3.20.20.70:FF:000033">
    <property type="entry name" value="Pyruvate carboxylase"/>
    <property type="match status" value="1"/>
</dbReference>
<dbReference type="Gene3D" id="3.10.600.10">
    <property type="entry name" value="pyruvate carboxylase f1077a mutant domain"/>
    <property type="match status" value="1"/>
</dbReference>
<dbReference type="Gene3D" id="3.20.20.70">
    <property type="entry name" value="Aldolase class I"/>
    <property type="match status" value="1"/>
</dbReference>
<dbReference type="FunFam" id="3.30.470.20:FF:000012">
    <property type="entry name" value="Pyruvate carboxylase"/>
    <property type="match status" value="1"/>
</dbReference>
<dbReference type="PROSITE" id="PS50968">
    <property type="entry name" value="BIOTINYL_LIPOYL"/>
    <property type="match status" value="1"/>
</dbReference>
<keyword evidence="17" id="KW-0670">Pyruvate</keyword>
<dbReference type="Pfam" id="PF00364">
    <property type="entry name" value="Biotin_lipoyl"/>
    <property type="match status" value="1"/>
</dbReference>
<dbReference type="InterPro" id="IPR011761">
    <property type="entry name" value="ATP-grasp"/>
</dbReference>
<feature type="binding site" evidence="10">
    <location>
        <position position="203"/>
    </location>
    <ligand>
        <name>ATP</name>
        <dbReference type="ChEBI" id="CHEBI:30616"/>
    </ligand>
</feature>
<feature type="binding site" evidence="10">
    <location>
        <position position="613"/>
    </location>
    <ligand>
        <name>substrate</name>
    </ligand>
</feature>
<evidence type="ECO:0000256" key="1">
    <source>
        <dbReference type="ARBA" id="ARBA00001953"/>
    </source>
</evidence>
<feature type="binding site" evidence="11">
    <location>
        <position position="739"/>
    </location>
    <ligand>
        <name>Mn(2+)</name>
        <dbReference type="ChEBI" id="CHEBI:29035"/>
    </ligand>
</feature>
<evidence type="ECO:0000256" key="5">
    <source>
        <dbReference type="ARBA" id="ARBA00022741"/>
    </source>
</evidence>
<evidence type="ECO:0000259" key="16">
    <source>
        <dbReference type="PROSITE" id="PS50991"/>
    </source>
</evidence>
<dbReference type="GO" id="GO:0005524">
    <property type="term" value="F:ATP binding"/>
    <property type="evidence" value="ECO:0007669"/>
    <property type="project" value="UniProtKB-UniRule"/>
</dbReference>
<dbReference type="SUPFAM" id="SSF89000">
    <property type="entry name" value="post-HMGL domain-like"/>
    <property type="match status" value="1"/>
</dbReference>
<feature type="binding site" evidence="11">
    <location>
        <position position="741"/>
    </location>
    <ligand>
        <name>Mn(2+)</name>
        <dbReference type="ChEBI" id="CHEBI:29035"/>
    </ligand>
</feature>
<proteinExistence type="predicted"/>
<dbReference type="PROSITE" id="PS50975">
    <property type="entry name" value="ATP_GRASP"/>
    <property type="match status" value="1"/>
</dbReference>
<dbReference type="InterPro" id="IPR011053">
    <property type="entry name" value="Single_hybrid_motif"/>
</dbReference>
<feature type="binding site" evidence="10">
    <location>
        <position position="874"/>
    </location>
    <ligand>
        <name>substrate</name>
    </ligand>
</feature>
<feature type="domain" description="Lipoyl-binding" evidence="13">
    <location>
        <begin position="1069"/>
        <end position="1144"/>
    </location>
</feature>
<dbReference type="NCBIfam" id="NF009554">
    <property type="entry name" value="PRK12999.1"/>
    <property type="match status" value="1"/>
</dbReference>
<dbReference type="SUPFAM" id="SSF51230">
    <property type="entry name" value="Single hybrid motif"/>
    <property type="match status" value="1"/>
</dbReference>
<dbReference type="GO" id="GO:0006094">
    <property type="term" value="P:gluconeogenesis"/>
    <property type="evidence" value="ECO:0007669"/>
    <property type="project" value="InterPro"/>
</dbReference>
<dbReference type="GO" id="GO:0005737">
    <property type="term" value="C:cytoplasm"/>
    <property type="evidence" value="ECO:0007669"/>
    <property type="project" value="TreeGrafter"/>
</dbReference>
<evidence type="ECO:0000256" key="8">
    <source>
        <dbReference type="PIRNR" id="PIRNR001594"/>
    </source>
</evidence>
<dbReference type="Gene3D" id="3.30.1490.20">
    <property type="entry name" value="ATP-grasp fold, A domain"/>
    <property type="match status" value="1"/>
</dbReference>
<dbReference type="InterPro" id="IPR005479">
    <property type="entry name" value="CPAse_ATP-bd"/>
</dbReference>
<dbReference type="InterPro" id="IPR055268">
    <property type="entry name" value="PCB-like"/>
</dbReference>
<accession>A0A0M9DKZ7</accession>
<feature type="binding site" evidence="11">
    <location>
        <position position="541"/>
    </location>
    <ligand>
        <name>Mn(2+)</name>
        <dbReference type="ChEBI" id="CHEBI:29035"/>
    </ligand>
</feature>
<dbReference type="PANTHER" id="PTHR43778">
    <property type="entry name" value="PYRUVATE CARBOXYLASE"/>
    <property type="match status" value="1"/>
</dbReference>
<dbReference type="SUPFAM" id="SSF51569">
    <property type="entry name" value="Aldolase"/>
    <property type="match status" value="1"/>
</dbReference>
<dbReference type="PROSITE" id="PS00867">
    <property type="entry name" value="CPSASE_2"/>
    <property type="match status" value="1"/>
</dbReference>
<feature type="modified residue" description="N6-biotinyllysine" evidence="12">
    <location>
        <position position="1110"/>
    </location>
</feature>
<dbReference type="CDD" id="cd06850">
    <property type="entry name" value="biotinyl_domain"/>
    <property type="match status" value="1"/>
</dbReference>
<keyword evidence="5 8" id="KW-0547">Nucleotide-binding</keyword>
<evidence type="ECO:0000256" key="6">
    <source>
        <dbReference type="ARBA" id="ARBA00022840"/>
    </source>
</evidence>
<comment type="cofactor">
    <cofactor evidence="1 8">
        <name>biotin</name>
        <dbReference type="ChEBI" id="CHEBI:57586"/>
    </cofactor>
</comment>
<dbReference type="InterPro" id="IPR000891">
    <property type="entry name" value="PYR_CT"/>
</dbReference>
<dbReference type="Proteomes" id="UP000037977">
    <property type="component" value="Unassembled WGS sequence"/>
</dbReference>
<dbReference type="EC" id="6.4.1.1" evidence="2 8"/>
<dbReference type="Gene3D" id="6.10.140.310">
    <property type="match status" value="1"/>
</dbReference>
<dbReference type="OrthoDB" id="9807469at2"/>
<evidence type="ECO:0000256" key="10">
    <source>
        <dbReference type="PIRSR" id="PIRSR001594-2"/>
    </source>
</evidence>
<evidence type="ECO:0000313" key="18">
    <source>
        <dbReference type="Proteomes" id="UP000037977"/>
    </source>
</evidence>
<dbReference type="Pfam" id="PF02436">
    <property type="entry name" value="PYC_OADA"/>
    <property type="match status" value="1"/>
</dbReference>
<organism evidence="17 18">
    <name type="scientific">Lysinibacillus macroides</name>
    <dbReference type="NCBI Taxonomy" id="33935"/>
    <lineage>
        <taxon>Bacteria</taxon>
        <taxon>Bacillati</taxon>
        <taxon>Bacillota</taxon>
        <taxon>Bacilli</taxon>
        <taxon>Bacillales</taxon>
        <taxon>Bacillaceae</taxon>
        <taxon>Lysinibacillus</taxon>
    </lineage>
</organism>
<dbReference type="NCBIfam" id="NF006761">
    <property type="entry name" value="PRK09282.1"/>
    <property type="match status" value="1"/>
</dbReference>
<dbReference type="InterPro" id="IPR005481">
    <property type="entry name" value="BC-like_N"/>
</dbReference>
<evidence type="ECO:0000256" key="2">
    <source>
        <dbReference type="ARBA" id="ARBA00013057"/>
    </source>
</evidence>
<keyword evidence="18" id="KW-1185">Reference proteome</keyword>
<dbReference type="PIRSF" id="PIRSF001594">
    <property type="entry name" value="Pyruv_carbox"/>
    <property type="match status" value="1"/>
</dbReference>
<evidence type="ECO:0000259" key="14">
    <source>
        <dbReference type="PROSITE" id="PS50975"/>
    </source>
</evidence>
<dbReference type="Gene3D" id="2.40.50.100">
    <property type="match status" value="1"/>
</dbReference>
<dbReference type="InterPro" id="IPR003379">
    <property type="entry name" value="Carboxylase_cons_dom"/>
</dbReference>
<dbReference type="PROSITE" id="PS50979">
    <property type="entry name" value="BC"/>
    <property type="match status" value="1"/>
</dbReference>
<dbReference type="CDD" id="cd07937">
    <property type="entry name" value="DRE_TIM_PC_TC_5S"/>
    <property type="match status" value="1"/>
</dbReference>
<dbReference type="InterPro" id="IPR005482">
    <property type="entry name" value="Biotin_COase_C"/>
</dbReference>
<dbReference type="InterPro" id="IPR005930">
    <property type="entry name" value="Pyruv_COase"/>
</dbReference>
<evidence type="ECO:0000256" key="12">
    <source>
        <dbReference type="PIRSR" id="PIRSR001594-4"/>
    </source>
</evidence>
<feature type="binding site" evidence="10">
    <location>
        <position position="238"/>
    </location>
    <ligand>
        <name>ATP</name>
        <dbReference type="ChEBI" id="CHEBI:30616"/>
    </ligand>
</feature>
<dbReference type="RefSeq" id="WP_053993796.1">
    <property type="nucleotide sequence ID" value="NZ_CP065643.1"/>
</dbReference>
<evidence type="ECO:0000313" key="17">
    <source>
        <dbReference type="EMBL" id="KOY82546.1"/>
    </source>
</evidence>
<dbReference type="SUPFAM" id="SSF51246">
    <property type="entry name" value="Rudiment single hybrid motif"/>
    <property type="match status" value="1"/>
</dbReference>
<evidence type="ECO:0000259" key="15">
    <source>
        <dbReference type="PROSITE" id="PS50979"/>
    </source>
</evidence>
<keyword evidence="4 11" id="KW-0479">Metal-binding</keyword>
<sequence>MESINKILVANRGEIAIRIFRACTELNIRTVAIYSREDSGAFHRFKADEAYLVGAGKKPIDAYLDIEGIIAIAKDAGVDAIHPGYGFLSENVEFARRCEEEGIIFIGPTSQHLDMFGDKVKAREQAIAASIPVIPGTDGPVANLAEVEDFASTHGYPVMIKAALGGGGRGMRLVHTQEELASAYERAKSEAKAAFGSDEVYVEKAIIKPKHIEVQIIGDKQGNLVHLYERDCSIQRRHQKVVEIAPSNSISEELRQRICGAAVQLMKNVSYINAGTVEFLVAGDDFYFIEVNPRIQVEHTITEMITGVDIVHTQIKVAAGYALHGEEIHMPQQEDIPLIGYAIQARVTTEDPANDFMPDTGKLMVYRSSGGFGVRLDAGNGFQGAVVTPYYDSLLVKISTSGMTFKEAAAKMDRNLKEFRIRGVKTNIPFLNNVVTHEQFLSGAFDTSFIDTTPELFEFPVRKDRGTKLLSYIGNVTLNGFPGVEKKSKPIFVQPSVPQVDTLIVPPAGTKQILDAQGPEGLVKWILAQEDVLLTDTTFRDAHQSLLATRVRSQDMFQVADATARMMHQLFSLEMWGGATFDVAYRFLKEDPWERLAKLREQIPNVLFQMLLRGANAVGYTNYPDNLIREFIAESASSGIDVFRIFDSLNWIKGMEVAIDAARQSGKIAEAAICYTGDILDDSRAKYSVQYYKDMAKELEAAGAHILAIKDMAGLLKPEAAYRLISELKDTTNLPIHLHTHDTSGNGIYLYAKAIEAGVDIVDTALGAMAGLTSQPSANSLYYAMKGSQREVCADIDALEKLSYYWEDVRKYYKDFESGMISPHSEIYVHEMPGGQYSNLQQQAKAVGLGDRWEEVKHMYARVNLLFGDIVKVTPSSKVVGDMALFMVQNDLDEHTVLTRGQTIDFPDSVIEFFQGYLGQPHGGFPEALQKVVLKDREAITVRPGELLEPIQFDQLEAALEDKLNRPVTKKDVLAYALYPKVFEEYAKTAESFGNISVLDTPTFLYGLKLGEIIEVEIEKGKTLIIKLVSIGEPQHDGTRVLYFELNGQSRELIIQDMTVEVDGSIALKADPSNPNQIGATMPGTVLKVVVSKGSPVKRGDHLLITEAMKMETTVQAPKDGIVKEVYVVAGDAISTGDLLIEME</sequence>
<feature type="domain" description="Biotin carboxylation" evidence="15">
    <location>
        <begin position="3"/>
        <end position="455"/>
    </location>
</feature>
<dbReference type="PANTHER" id="PTHR43778:SF2">
    <property type="entry name" value="PYRUVATE CARBOXYLASE, MITOCHONDRIAL"/>
    <property type="match status" value="1"/>
</dbReference>
<feature type="binding site" evidence="10">
    <location>
        <position position="119"/>
    </location>
    <ligand>
        <name>ATP</name>
        <dbReference type="ChEBI" id="CHEBI:30616"/>
    </ligand>
</feature>
<feature type="active site" evidence="9">
    <location>
        <position position="294"/>
    </location>
</feature>
<evidence type="ECO:0000256" key="11">
    <source>
        <dbReference type="PIRSR" id="PIRSR001594-3"/>
    </source>
</evidence>
<dbReference type="Gene3D" id="3.30.470.20">
    <property type="entry name" value="ATP-grasp fold, B domain"/>
    <property type="match status" value="1"/>
</dbReference>
<reference evidence="17 18" key="1">
    <citation type="submission" date="2015-07" db="EMBL/GenBank/DDBJ databases">
        <title>Genome sequencing project for genomic taxonomy and phylogenomics of Bacillus-like bacteria.</title>
        <authorList>
            <person name="Liu B."/>
            <person name="Wang J."/>
            <person name="Zhu Y."/>
            <person name="Liu G."/>
            <person name="Chen Q."/>
            <person name="Chen Z."/>
            <person name="Che J."/>
            <person name="Ge C."/>
            <person name="Shi H."/>
            <person name="Pan Z."/>
            <person name="Liu X."/>
        </authorList>
    </citation>
    <scope>NUCLEOTIDE SEQUENCE [LARGE SCALE GENOMIC DNA]</scope>
    <source>
        <strain evidence="17 18">DSM 54</strain>
    </source>
</reference>
<gene>
    <name evidence="17" type="ORF">ADM90_04195</name>
</gene>
<keyword evidence="6 8" id="KW-0067">ATP-binding</keyword>